<dbReference type="PANTHER" id="PTHR24421:SF10">
    <property type="entry name" value="NITRATE_NITRITE SENSOR PROTEIN NARQ"/>
    <property type="match status" value="1"/>
</dbReference>
<evidence type="ECO:0000256" key="6">
    <source>
        <dbReference type="ARBA" id="ARBA00022803"/>
    </source>
</evidence>
<feature type="coiled-coil region" evidence="9">
    <location>
        <begin position="277"/>
        <end position="307"/>
    </location>
</feature>
<evidence type="ECO:0000256" key="4">
    <source>
        <dbReference type="ARBA" id="ARBA00022737"/>
    </source>
</evidence>
<evidence type="ECO:0000313" key="12">
    <source>
        <dbReference type="Proteomes" id="UP000244450"/>
    </source>
</evidence>
<dbReference type="GO" id="GO:0004673">
    <property type="term" value="F:protein histidine kinase activity"/>
    <property type="evidence" value="ECO:0007669"/>
    <property type="project" value="UniProtKB-EC"/>
</dbReference>
<evidence type="ECO:0000256" key="7">
    <source>
        <dbReference type="ARBA" id="ARBA00023012"/>
    </source>
</evidence>
<dbReference type="InterPro" id="IPR050482">
    <property type="entry name" value="Sensor_HK_TwoCompSys"/>
</dbReference>
<dbReference type="EMBL" id="QCYK01000001">
    <property type="protein sequence ID" value="PUZ29364.1"/>
    <property type="molecule type" value="Genomic_DNA"/>
</dbReference>
<dbReference type="EC" id="2.7.13.3" evidence="2"/>
<feature type="transmembrane region" description="Helical" evidence="10">
    <location>
        <begin position="308"/>
        <end position="328"/>
    </location>
</feature>
<evidence type="ECO:0000313" key="11">
    <source>
        <dbReference type="EMBL" id="PUZ29364.1"/>
    </source>
</evidence>
<dbReference type="InterPro" id="IPR011990">
    <property type="entry name" value="TPR-like_helical_dom_sf"/>
</dbReference>
<evidence type="ECO:0000256" key="1">
    <source>
        <dbReference type="ARBA" id="ARBA00000085"/>
    </source>
</evidence>
<keyword evidence="10" id="KW-0472">Membrane</keyword>
<organism evidence="11 12">
    <name type="scientific">Chitinophaga parva</name>
    <dbReference type="NCBI Taxonomy" id="2169414"/>
    <lineage>
        <taxon>Bacteria</taxon>
        <taxon>Pseudomonadati</taxon>
        <taxon>Bacteroidota</taxon>
        <taxon>Chitinophagia</taxon>
        <taxon>Chitinophagales</taxon>
        <taxon>Chitinophagaceae</taxon>
        <taxon>Chitinophaga</taxon>
    </lineage>
</organism>
<dbReference type="Gene3D" id="3.30.565.10">
    <property type="entry name" value="Histidine kinase-like ATPase, C-terminal domain"/>
    <property type="match status" value="1"/>
</dbReference>
<name>A0A2T7BNW6_9BACT</name>
<dbReference type="OrthoDB" id="943406at2"/>
<dbReference type="InterPro" id="IPR013105">
    <property type="entry name" value="TPR_2"/>
</dbReference>
<dbReference type="Proteomes" id="UP000244450">
    <property type="component" value="Unassembled WGS sequence"/>
</dbReference>
<keyword evidence="10" id="KW-1133">Transmembrane helix</keyword>
<evidence type="ECO:0000256" key="9">
    <source>
        <dbReference type="SAM" id="Coils"/>
    </source>
</evidence>
<dbReference type="Pfam" id="PF07719">
    <property type="entry name" value="TPR_2"/>
    <property type="match status" value="1"/>
</dbReference>
<keyword evidence="6 8" id="KW-0802">TPR repeat</keyword>
<comment type="caution">
    <text evidence="11">The sequence shown here is derived from an EMBL/GenBank/DDBJ whole genome shotgun (WGS) entry which is preliminary data.</text>
</comment>
<dbReference type="GO" id="GO:0000160">
    <property type="term" value="P:phosphorelay signal transduction system"/>
    <property type="evidence" value="ECO:0007669"/>
    <property type="project" value="UniProtKB-KW"/>
</dbReference>
<accession>A0A2T7BNW6</accession>
<protein>
    <recommendedName>
        <fullName evidence="2">histidine kinase</fullName>
        <ecNumber evidence="2">2.7.13.3</ecNumber>
    </recommendedName>
</protein>
<dbReference type="PANTHER" id="PTHR24421">
    <property type="entry name" value="NITRATE/NITRITE SENSOR PROTEIN NARX-RELATED"/>
    <property type="match status" value="1"/>
</dbReference>
<evidence type="ECO:0000256" key="5">
    <source>
        <dbReference type="ARBA" id="ARBA00022777"/>
    </source>
</evidence>
<keyword evidence="3" id="KW-0808">Transferase</keyword>
<evidence type="ECO:0000256" key="10">
    <source>
        <dbReference type="SAM" id="Phobius"/>
    </source>
</evidence>
<dbReference type="SUPFAM" id="SSF55874">
    <property type="entry name" value="ATPase domain of HSP90 chaperone/DNA topoisomerase II/histidine kinase"/>
    <property type="match status" value="1"/>
</dbReference>
<dbReference type="Gene3D" id="1.25.40.10">
    <property type="entry name" value="Tetratricopeptide repeat domain"/>
    <property type="match status" value="1"/>
</dbReference>
<keyword evidence="10" id="KW-0812">Transmembrane</keyword>
<keyword evidence="4" id="KW-0677">Repeat</keyword>
<evidence type="ECO:0000256" key="8">
    <source>
        <dbReference type="PROSITE-ProRule" id="PRU00339"/>
    </source>
</evidence>
<reference evidence="11 12" key="1">
    <citation type="submission" date="2018-04" db="EMBL/GenBank/DDBJ databases">
        <title>Chitinophaga fuyangensis sp. nov., isolated from soil in a chemical factory.</title>
        <authorList>
            <person name="Chen K."/>
        </authorList>
    </citation>
    <scope>NUCLEOTIDE SEQUENCE [LARGE SCALE GENOMIC DNA]</scope>
    <source>
        <strain evidence="11 12">LY-1</strain>
    </source>
</reference>
<keyword evidence="12" id="KW-1185">Reference proteome</keyword>
<comment type="catalytic activity">
    <reaction evidence="1">
        <text>ATP + protein L-histidine = ADP + protein N-phospho-L-histidine.</text>
        <dbReference type="EC" id="2.7.13.3"/>
    </reaction>
</comment>
<sequence>MTTDADYRKAESLLYKRNDSAFYYYNKVVSGAKDSLLIAMAYSDMAAMQSDAGDYFGSQENLLTALHYLHEGREKDRYCLTAAYNELGNTNLNLKRYAESIDYYDQALRLIQDDVFKLIAANNKAVAYQKEKDYAHAIGIYDSILNKSKKYKKEYARILSNRARTKWLQDSSYNAAPELLTALQIRTAEQDLWGQNASYAHLSDYYAPTRQDSALRYAHKMYATASTLQSPDDEMEALQKLIMLDDPRNVKPYFARYQFLNDSLQTARSNAKNQFALIRYNAEKNKAENLKLQKENADKKLQILRQRLFIYGTITATLIAIACTVFWYRKRREKIALETQNLIREGHLKTSQKVHDVVANGLYRIMTEVEHNPVIEKEDLLDKIEVLYERSRNISYEPLPPTILNFEDQLASLLGSFASDTTKVATSGNKGELWAGINTSTQQEVAYILQELMVNMKKHSQARNVFIAFRRSNNQITIQYTDDGIGLKPQDKQGNGLISTGNRIAGMRGEITFDTNTKTGLKILISFPIA</sequence>
<keyword evidence="9" id="KW-0175">Coiled coil</keyword>
<gene>
    <name evidence="11" type="ORF">DCC81_07885</name>
</gene>
<evidence type="ECO:0000256" key="3">
    <source>
        <dbReference type="ARBA" id="ARBA00022679"/>
    </source>
</evidence>
<dbReference type="InterPro" id="IPR019734">
    <property type="entry name" value="TPR_rpt"/>
</dbReference>
<dbReference type="AlphaFoldDB" id="A0A2T7BNW6"/>
<evidence type="ECO:0000256" key="2">
    <source>
        <dbReference type="ARBA" id="ARBA00012438"/>
    </source>
</evidence>
<dbReference type="RefSeq" id="WP_108686002.1">
    <property type="nucleotide sequence ID" value="NZ_QCYK01000001.1"/>
</dbReference>
<dbReference type="InterPro" id="IPR036890">
    <property type="entry name" value="HATPase_C_sf"/>
</dbReference>
<keyword evidence="11" id="KW-0547">Nucleotide-binding</keyword>
<dbReference type="SUPFAM" id="SSF48452">
    <property type="entry name" value="TPR-like"/>
    <property type="match status" value="2"/>
</dbReference>
<dbReference type="GO" id="GO:0005524">
    <property type="term" value="F:ATP binding"/>
    <property type="evidence" value="ECO:0007669"/>
    <property type="project" value="UniProtKB-KW"/>
</dbReference>
<keyword evidence="11" id="KW-0067">ATP-binding</keyword>
<proteinExistence type="predicted"/>
<dbReference type="SMART" id="SM00028">
    <property type="entry name" value="TPR"/>
    <property type="match status" value="2"/>
</dbReference>
<keyword evidence="7" id="KW-0902">Two-component regulatory system</keyword>
<feature type="repeat" description="TPR" evidence="8">
    <location>
        <begin position="81"/>
        <end position="114"/>
    </location>
</feature>
<dbReference type="PROSITE" id="PS50005">
    <property type="entry name" value="TPR"/>
    <property type="match status" value="1"/>
</dbReference>
<keyword evidence="5" id="KW-0418">Kinase</keyword>